<dbReference type="Proteomes" id="UP000000600">
    <property type="component" value="Unassembled WGS sequence"/>
</dbReference>
<evidence type="ECO:0000313" key="6">
    <source>
        <dbReference type="Proteomes" id="UP000000600"/>
    </source>
</evidence>
<dbReference type="InParanoid" id="A0D800"/>
<dbReference type="GO" id="GO:0006508">
    <property type="term" value="P:proteolysis"/>
    <property type="evidence" value="ECO:0007669"/>
    <property type="project" value="UniProtKB-KW"/>
</dbReference>
<accession>A0D800</accession>
<organism evidence="5 6">
    <name type="scientific">Paramecium tetraurelia</name>
    <dbReference type="NCBI Taxonomy" id="5888"/>
    <lineage>
        <taxon>Eukaryota</taxon>
        <taxon>Sar</taxon>
        <taxon>Alveolata</taxon>
        <taxon>Ciliophora</taxon>
        <taxon>Intramacronucleata</taxon>
        <taxon>Oligohymenophorea</taxon>
        <taxon>Peniculida</taxon>
        <taxon>Parameciidae</taxon>
        <taxon>Paramecium</taxon>
    </lineage>
</organism>
<protein>
    <recommendedName>
        <fullName evidence="4">Ubiquitin-like protease family profile domain-containing protein</fullName>
    </recommendedName>
</protein>
<dbReference type="eggNOG" id="ENOG502SZ8Z">
    <property type="taxonomic scope" value="Eukaryota"/>
</dbReference>
<evidence type="ECO:0000256" key="1">
    <source>
        <dbReference type="ARBA" id="ARBA00005234"/>
    </source>
</evidence>
<dbReference type="GeneID" id="5032349"/>
<dbReference type="EMBL" id="CT868319">
    <property type="protein sequence ID" value="CAK79167.1"/>
    <property type="molecule type" value="Genomic_DNA"/>
</dbReference>
<dbReference type="HOGENOM" id="CLU_365044_0_0_1"/>
<evidence type="ECO:0000256" key="3">
    <source>
        <dbReference type="ARBA" id="ARBA00022801"/>
    </source>
</evidence>
<dbReference type="OrthoDB" id="9592245at2759"/>
<keyword evidence="3" id="KW-0378">Hydrolase</keyword>
<dbReference type="InterPro" id="IPR003653">
    <property type="entry name" value="Peptidase_C48_C"/>
</dbReference>
<dbReference type="PROSITE" id="PS50600">
    <property type="entry name" value="ULP_PROTEASE"/>
    <property type="match status" value="1"/>
</dbReference>
<sequence>MLFEQYKDYEYNRKKMELEIEYHTPKTIFIKAFGIELLFRDVWPYLIDEDRKLKLVILNFIVQYCKTMIPKWKTTEKYYENFNHGNIEKPNEEYTHTFYFFQYLDEWSLCIYSTQQKTLYSYILSESTQRKIKTIFAKEGIKVDQRINIGQTVTIAEEDTVVMVKMLYYICKEQELIFEFNQEAAVDWRKMVKVIDLFLFELHRQYKEQMDYQQNQSNSQKSHMHSNPDLSIKQGLKPIEFNPDRSKIGEAPMLDDSLYSMKQRSSFDKSLSVSRVRHGKVTDEMIEFSKEEYNYLIEQFKQQVIQELKQIEPQHPTVFLQKYLKGNGDLMVKKDGSGKDELIVKLKGEQLQVLLQQYEKYYQQQINNKQFEQQQEQMKQQYQQYIQFQQLLNYYYQHDPPKYSKLVTEYYSRLNEQTLQNLKPLIPLSTKSQESSQANISQQSLKVPYSPQMQTLSYSKSSDRYNKPINPVIQPSFNVSKSFSQNLQLQSSVNISRSIDPQFKPSPQNTVVCSRYNKQITYQEINLLQNKGEITENQLNFYIKYLEEKQSSQQQGTLKQLKLRIFYLSTTFYKTLIKEHNNPDSISYQSASVYTSKYIGKDNTIFDKFDIILIPIVIAAGLETILININLAQQTIYFYDSLINGVGSQSMAQSHIAQNGLLNNPFLMCCLRFLEMEYNQKLMKTLSLLKWNIVYSPHEKIKENSKTNTVIAFLMTQISKGIQVEKTFSIQLDLAKFTSNLLKFFSQLGITQNRKNELNIEKMVL</sequence>
<dbReference type="Gene3D" id="3.40.395.10">
    <property type="entry name" value="Adenoviral Proteinase, Chain A"/>
    <property type="match status" value="1"/>
</dbReference>
<gene>
    <name evidence="5" type="ORF">GSPATT00014134001</name>
</gene>
<reference evidence="5 6" key="1">
    <citation type="journal article" date="2006" name="Nature">
        <title>Global trends of whole-genome duplications revealed by the ciliate Paramecium tetraurelia.</title>
        <authorList>
            <consortium name="Genoscope"/>
            <person name="Aury J.-M."/>
            <person name="Jaillon O."/>
            <person name="Duret L."/>
            <person name="Noel B."/>
            <person name="Jubin C."/>
            <person name="Porcel B.M."/>
            <person name="Segurens B."/>
            <person name="Daubin V."/>
            <person name="Anthouard V."/>
            <person name="Aiach N."/>
            <person name="Arnaiz O."/>
            <person name="Billaut A."/>
            <person name="Beisson J."/>
            <person name="Blanc I."/>
            <person name="Bouhouche K."/>
            <person name="Camara F."/>
            <person name="Duharcourt S."/>
            <person name="Guigo R."/>
            <person name="Gogendeau D."/>
            <person name="Katinka M."/>
            <person name="Keller A.-M."/>
            <person name="Kissmehl R."/>
            <person name="Klotz C."/>
            <person name="Koll F."/>
            <person name="Le Moue A."/>
            <person name="Lepere C."/>
            <person name="Malinsky S."/>
            <person name="Nowacki M."/>
            <person name="Nowak J.K."/>
            <person name="Plattner H."/>
            <person name="Poulain J."/>
            <person name="Ruiz F."/>
            <person name="Serrano V."/>
            <person name="Zagulski M."/>
            <person name="Dessen P."/>
            <person name="Betermier M."/>
            <person name="Weissenbach J."/>
            <person name="Scarpelli C."/>
            <person name="Schachter V."/>
            <person name="Sperling L."/>
            <person name="Meyer E."/>
            <person name="Cohen J."/>
            <person name="Wincker P."/>
        </authorList>
    </citation>
    <scope>NUCLEOTIDE SEQUENCE [LARGE SCALE GENOMIC DNA]</scope>
    <source>
        <strain evidence="5 6">Stock d4-2</strain>
    </source>
</reference>
<dbReference type="KEGG" id="ptm:GSPATT00014134001"/>
<dbReference type="InterPro" id="IPR038765">
    <property type="entry name" value="Papain-like_cys_pep_sf"/>
</dbReference>
<proteinExistence type="inferred from homology"/>
<name>A0D800_PARTE</name>
<evidence type="ECO:0000259" key="4">
    <source>
        <dbReference type="PROSITE" id="PS50600"/>
    </source>
</evidence>
<comment type="similarity">
    <text evidence="1">Belongs to the peptidase C48 family.</text>
</comment>
<dbReference type="RefSeq" id="XP_001446564.1">
    <property type="nucleotide sequence ID" value="XM_001446527.1"/>
</dbReference>
<evidence type="ECO:0000256" key="2">
    <source>
        <dbReference type="ARBA" id="ARBA00022670"/>
    </source>
</evidence>
<dbReference type="OMA" id="SMAQSHI"/>
<dbReference type="GO" id="GO:0008234">
    <property type="term" value="F:cysteine-type peptidase activity"/>
    <property type="evidence" value="ECO:0007669"/>
    <property type="project" value="InterPro"/>
</dbReference>
<keyword evidence="2" id="KW-0645">Protease</keyword>
<keyword evidence="6" id="KW-1185">Reference proteome</keyword>
<dbReference type="SUPFAM" id="SSF54001">
    <property type="entry name" value="Cysteine proteinases"/>
    <property type="match status" value="1"/>
</dbReference>
<feature type="domain" description="Ubiquitin-like protease family profile" evidence="4">
    <location>
        <begin position="518"/>
        <end position="765"/>
    </location>
</feature>
<evidence type="ECO:0000313" key="5">
    <source>
        <dbReference type="EMBL" id="CAK79167.1"/>
    </source>
</evidence>
<dbReference type="AlphaFoldDB" id="A0D800"/>